<keyword evidence="2" id="KW-1185">Reference proteome</keyword>
<evidence type="ECO:0008006" key="3">
    <source>
        <dbReference type="Google" id="ProtNLM"/>
    </source>
</evidence>
<evidence type="ECO:0000313" key="1">
    <source>
        <dbReference type="EMBL" id="OPH61835.1"/>
    </source>
</evidence>
<dbReference type="Proteomes" id="UP000190626">
    <property type="component" value="Unassembled WGS sequence"/>
</dbReference>
<dbReference type="OrthoDB" id="2584319at2"/>
<dbReference type="RefSeq" id="WP_079408836.1">
    <property type="nucleotide sequence ID" value="NZ_MBTG01000001.1"/>
</dbReference>
<dbReference type="AlphaFoldDB" id="A0A1V4HTD3"/>
<dbReference type="Pfam" id="PF13479">
    <property type="entry name" value="AAA_24"/>
    <property type="match status" value="1"/>
</dbReference>
<gene>
    <name evidence="1" type="ORF">BC351_00925</name>
</gene>
<name>A0A1V4HTD3_9BACL</name>
<reference evidence="2" key="1">
    <citation type="submission" date="2016-07" db="EMBL/GenBank/DDBJ databases">
        <authorList>
            <person name="Florea S."/>
            <person name="Webb J.S."/>
            <person name="Jaromczyk J."/>
            <person name="Schardl C.L."/>
        </authorList>
    </citation>
    <scope>NUCLEOTIDE SEQUENCE [LARGE SCALE GENOMIC DNA]</scope>
    <source>
        <strain evidence="2">CY1</strain>
    </source>
</reference>
<comment type="caution">
    <text evidence="1">The sequence shown here is derived from an EMBL/GenBank/DDBJ whole genome shotgun (WGS) entry which is preliminary data.</text>
</comment>
<dbReference type="STRING" id="1469647.BC351_00925"/>
<proteinExistence type="predicted"/>
<protein>
    <recommendedName>
        <fullName evidence="3">AAA domain-containing protein</fullName>
    </recommendedName>
</protein>
<dbReference type="EMBL" id="MBTG01000001">
    <property type="protein sequence ID" value="OPH61835.1"/>
    <property type="molecule type" value="Genomic_DNA"/>
</dbReference>
<sequence length="398" mass="45297">MSFRNKVRTNTPKVELHSIMSLIVGGYKTGKTRLWKEATELHYTDPEEAMLIAFESGYETWELENIIPVHEEGSDEDLWKVWEFFKKDIVSGLVQEAKTGRKVKLIGVDTADRCVDAATAWLLRDRAKKYGVLKIVSLQELGDVSNNKENGYSALYEEMKKPFDALRNAGYGICSLAWTKEKETTLYNGMKYNSVELMMHATAKKIFESQASLICCLFNEVVVMDKSGNELTDNIKDKKNKEKGSNFHETRTVMVFRPTEYISIAGGRYTDLPTEPVEYSAENFLKVFEDAVKGQLKKTTKSVQELKIVQQEESDEKAKGFAEGVEETENAELLAVQLIESITEETNRFNVSIKKVIIPEFTKIFKESGTHDYRKVLDVKALNDALEFIKKLESDPAK</sequence>
<accession>A0A1V4HTD3</accession>
<organism evidence="1 2">
    <name type="scientific">Paenibacillus ferrarius</name>
    <dbReference type="NCBI Taxonomy" id="1469647"/>
    <lineage>
        <taxon>Bacteria</taxon>
        <taxon>Bacillati</taxon>
        <taxon>Bacillota</taxon>
        <taxon>Bacilli</taxon>
        <taxon>Bacillales</taxon>
        <taxon>Paenibacillaceae</taxon>
        <taxon>Paenibacillus</taxon>
    </lineage>
</organism>
<evidence type="ECO:0000313" key="2">
    <source>
        <dbReference type="Proteomes" id="UP000190626"/>
    </source>
</evidence>